<feature type="domain" description="HTH hxlR-type" evidence="1">
    <location>
        <begin position="19"/>
        <end position="90"/>
    </location>
</feature>
<name>A0A2V2NF49_9EURY</name>
<keyword evidence="4" id="KW-1185">Reference proteome</keyword>
<organism evidence="3 4">
    <name type="scientific">Methanospirillum lacunae</name>
    <dbReference type="NCBI Taxonomy" id="668570"/>
    <lineage>
        <taxon>Archaea</taxon>
        <taxon>Methanobacteriati</taxon>
        <taxon>Methanobacteriota</taxon>
        <taxon>Stenosarchaea group</taxon>
        <taxon>Methanomicrobia</taxon>
        <taxon>Methanomicrobiales</taxon>
        <taxon>Methanospirillaceae</taxon>
        <taxon>Methanospirillum</taxon>
    </lineage>
</organism>
<dbReference type="Pfam" id="PF01638">
    <property type="entry name" value="HxlR"/>
    <property type="match status" value="1"/>
</dbReference>
<dbReference type="InterPro" id="IPR013561">
    <property type="entry name" value="FilR1_middle_dom"/>
</dbReference>
<dbReference type="AlphaFoldDB" id="A0A2V2NF49"/>
<dbReference type="EMBL" id="QGMY01000002">
    <property type="protein sequence ID" value="PWR73943.1"/>
    <property type="molecule type" value="Genomic_DNA"/>
</dbReference>
<evidence type="ECO:0000259" key="1">
    <source>
        <dbReference type="Pfam" id="PF01638"/>
    </source>
</evidence>
<dbReference type="InterPro" id="IPR002577">
    <property type="entry name" value="HTH_HxlR"/>
</dbReference>
<dbReference type="GeneID" id="97549282"/>
<gene>
    <name evidence="3" type="ORF">DK846_01900</name>
</gene>
<feature type="domain" description="Methanogenesis regulatory protein FilR1 middle" evidence="2">
    <location>
        <begin position="135"/>
        <end position="265"/>
    </location>
</feature>
<accession>A0A2V2NF49</accession>
<dbReference type="InterPro" id="IPR016490">
    <property type="entry name" value="Tscrpt_reg_HTH_AF0396-typ3"/>
</dbReference>
<dbReference type="SUPFAM" id="SSF46785">
    <property type="entry name" value="Winged helix' DNA-binding domain"/>
    <property type="match status" value="1"/>
</dbReference>
<evidence type="ECO:0000313" key="3">
    <source>
        <dbReference type="EMBL" id="PWR73943.1"/>
    </source>
</evidence>
<reference evidence="3 4" key="1">
    <citation type="submission" date="2018-05" db="EMBL/GenBank/DDBJ databases">
        <title>Draft genome of Methanospirillum lacunae Ki8-1.</title>
        <authorList>
            <person name="Dueholm M.S."/>
            <person name="Nielsen P.H."/>
            <person name="Bakmann L.F."/>
            <person name="Otzen D.E."/>
        </authorList>
    </citation>
    <scope>NUCLEOTIDE SEQUENCE [LARGE SCALE GENOMIC DNA]</scope>
    <source>
        <strain evidence="3 4">Ki8-1</strain>
    </source>
</reference>
<dbReference type="InterPro" id="IPR036388">
    <property type="entry name" value="WH-like_DNA-bd_sf"/>
</dbReference>
<dbReference type="PIRSF" id="PIRSF006692">
    <property type="entry name" value="TF_HTH_AF0396_prd"/>
    <property type="match status" value="1"/>
</dbReference>
<sequence length="281" mass="32209">MTSPVVLYNDIRCGLDSILRSRLQMQILLSLGEGCKTLSDLRAITGSSSQALVPKIRELETRFIISSKKYEYCLTPLGRLIQEKLTDFTRLLSVLFKHDDFWNSHYLDGIPPEFIKEISDLYDSRIIADTNIEVFQVYSYYLKILEESDNIHWISSILNPHHIQAITSRLAYGIHVEMIVNSEIAEMIKTEPYCSLLGSIDPSSHFKLYLTEERIKIGMIVSDTNLFLGLFKNDMITFDASSHFISVDPDALSWGERLFSYYKDRSSGLCFQKSCNKTIST</sequence>
<dbReference type="RefSeq" id="WP_109967222.1">
    <property type="nucleotide sequence ID" value="NZ_CP176093.1"/>
</dbReference>
<evidence type="ECO:0000259" key="2">
    <source>
        <dbReference type="Pfam" id="PF08350"/>
    </source>
</evidence>
<dbReference type="Proteomes" id="UP000245657">
    <property type="component" value="Unassembled WGS sequence"/>
</dbReference>
<dbReference type="InterPro" id="IPR036390">
    <property type="entry name" value="WH_DNA-bd_sf"/>
</dbReference>
<dbReference type="Gene3D" id="1.10.10.10">
    <property type="entry name" value="Winged helix-like DNA-binding domain superfamily/Winged helix DNA-binding domain"/>
    <property type="match status" value="1"/>
</dbReference>
<protein>
    <submittedName>
        <fullName evidence="3">ArsR family transcriptional regulator</fullName>
    </submittedName>
</protein>
<proteinExistence type="predicted"/>
<dbReference type="Pfam" id="PF08350">
    <property type="entry name" value="FilR1_middle"/>
    <property type="match status" value="1"/>
</dbReference>
<evidence type="ECO:0000313" key="4">
    <source>
        <dbReference type="Proteomes" id="UP000245657"/>
    </source>
</evidence>
<comment type="caution">
    <text evidence="3">The sequence shown here is derived from an EMBL/GenBank/DDBJ whole genome shotgun (WGS) entry which is preliminary data.</text>
</comment>